<evidence type="ECO:0000313" key="11">
    <source>
        <dbReference type="EMBL" id="ACZ19212.1"/>
    </source>
</evidence>
<dbReference type="GO" id="GO:0140078">
    <property type="term" value="F:class I DNA-(apurinic or apyrimidinic site) endonuclease activity"/>
    <property type="evidence" value="ECO:0007669"/>
    <property type="project" value="UniProtKB-EC"/>
</dbReference>
<dbReference type="InterPro" id="IPR003651">
    <property type="entry name" value="Endonuclease3_FeS-loop_motif"/>
</dbReference>
<evidence type="ECO:0000256" key="8">
    <source>
        <dbReference type="ARBA" id="ARBA00023204"/>
    </source>
</evidence>
<accession>D1BAA9</accession>
<comment type="similarity">
    <text evidence="2">Belongs to the Nth/MutY family.</text>
</comment>
<gene>
    <name evidence="11" type="ordered locus">Taci_0980</name>
</gene>
<reference evidence="11 12" key="1">
    <citation type="journal article" date="2009" name="Stand. Genomic Sci.">
        <title>Complete genome sequence of Thermanaerovibrio acidaminovorans type strain (Su883).</title>
        <authorList>
            <person name="Chovatia M."/>
            <person name="Sikorski J."/>
            <person name="Schroder M."/>
            <person name="Lapidus A."/>
            <person name="Nolan M."/>
            <person name="Tice H."/>
            <person name="Glavina Del Rio T."/>
            <person name="Copeland A."/>
            <person name="Cheng J.F."/>
            <person name="Lucas S."/>
            <person name="Chen F."/>
            <person name="Bruce D."/>
            <person name="Goodwin L."/>
            <person name="Pitluck S."/>
            <person name="Ivanova N."/>
            <person name="Mavromatis K."/>
            <person name="Ovchinnikova G."/>
            <person name="Pati A."/>
            <person name="Chen A."/>
            <person name="Palaniappan K."/>
            <person name="Land M."/>
            <person name="Hauser L."/>
            <person name="Chang Y.J."/>
            <person name="Jeffries C.D."/>
            <person name="Chain P."/>
            <person name="Saunders E."/>
            <person name="Detter J.C."/>
            <person name="Brettin T."/>
            <person name="Rohde M."/>
            <person name="Goker M."/>
            <person name="Spring S."/>
            <person name="Bristow J."/>
            <person name="Markowitz V."/>
            <person name="Hugenholtz P."/>
            <person name="Kyrpides N.C."/>
            <person name="Klenk H.P."/>
            <person name="Eisen J.A."/>
        </authorList>
    </citation>
    <scope>NUCLEOTIDE SEQUENCE [LARGE SCALE GENOMIC DNA]</scope>
    <source>
        <strain evidence="12">ATCC 49978 / DSM 6589 / Su883</strain>
    </source>
</reference>
<keyword evidence="12" id="KW-1185">Reference proteome</keyword>
<keyword evidence="7" id="KW-0411">Iron-sulfur</keyword>
<dbReference type="InterPro" id="IPR004035">
    <property type="entry name" value="Endouclease-III_FeS-bd_BS"/>
</dbReference>
<dbReference type="InterPro" id="IPR023170">
    <property type="entry name" value="HhH_base_excis_C"/>
</dbReference>
<dbReference type="SUPFAM" id="SSF48150">
    <property type="entry name" value="DNA-glycosylase"/>
    <property type="match status" value="1"/>
</dbReference>
<dbReference type="GO" id="GO:0006284">
    <property type="term" value="P:base-excision repair"/>
    <property type="evidence" value="ECO:0007669"/>
    <property type="project" value="InterPro"/>
</dbReference>
<dbReference type="RefSeq" id="WP_012869727.1">
    <property type="nucleotide sequence ID" value="NC_013522.1"/>
</dbReference>
<evidence type="ECO:0000256" key="4">
    <source>
        <dbReference type="ARBA" id="ARBA00022763"/>
    </source>
</evidence>
<evidence type="ECO:0000256" key="3">
    <source>
        <dbReference type="ARBA" id="ARBA00022723"/>
    </source>
</evidence>
<dbReference type="GO" id="GO:0051539">
    <property type="term" value="F:4 iron, 4 sulfur cluster binding"/>
    <property type="evidence" value="ECO:0007669"/>
    <property type="project" value="InterPro"/>
</dbReference>
<dbReference type="KEGG" id="tai:Taci_0980"/>
<evidence type="ECO:0000256" key="5">
    <source>
        <dbReference type="ARBA" id="ARBA00022801"/>
    </source>
</evidence>
<dbReference type="PANTHER" id="PTHR47203">
    <property type="match status" value="1"/>
</dbReference>
<keyword evidence="3" id="KW-0479">Metal-binding</keyword>
<dbReference type="eggNOG" id="COG0177">
    <property type="taxonomic scope" value="Bacteria"/>
</dbReference>
<dbReference type="EMBL" id="CP001818">
    <property type="protein sequence ID" value="ACZ19212.1"/>
    <property type="molecule type" value="Genomic_DNA"/>
</dbReference>
<keyword evidence="9" id="KW-0326">Glycosidase</keyword>
<dbReference type="PIRSF" id="PIRSF001435">
    <property type="entry name" value="Nth"/>
    <property type="match status" value="1"/>
</dbReference>
<keyword evidence="11" id="KW-0456">Lyase</keyword>
<dbReference type="GO" id="GO:0046872">
    <property type="term" value="F:metal ion binding"/>
    <property type="evidence" value="ECO:0007669"/>
    <property type="project" value="UniProtKB-KW"/>
</dbReference>
<dbReference type="GO" id="GO:0016798">
    <property type="term" value="F:hydrolase activity, acting on glycosyl bonds"/>
    <property type="evidence" value="ECO:0007669"/>
    <property type="project" value="UniProtKB-KW"/>
</dbReference>
<name>D1BAA9_THEAS</name>
<dbReference type="InterPro" id="IPR011257">
    <property type="entry name" value="DNA_glycosylase"/>
</dbReference>
<keyword evidence="5" id="KW-0378">Hydrolase</keyword>
<proteinExistence type="inferred from homology"/>
<keyword evidence="6" id="KW-0408">Iron</keyword>
<dbReference type="InterPro" id="IPR003265">
    <property type="entry name" value="HhH-GPD_domain"/>
</dbReference>
<evidence type="ECO:0000256" key="7">
    <source>
        <dbReference type="ARBA" id="ARBA00023014"/>
    </source>
</evidence>
<evidence type="ECO:0000256" key="1">
    <source>
        <dbReference type="ARBA" id="ARBA00001966"/>
    </source>
</evidence>
<feature type="domain" description="HhH-GPD" evidence="10">
    <location>
        <begin position="52"/>
        <end position="209"/>
    </location>
</feature>
<dbReference type="SMART" id="SM00525">
    <property type="entry name" value="FES"/>
    <property type="match status" value="1"/>
</dbReference>
<protein>
    <submittedName>
        <fullName evidence="11">DNA-(Apurinic or apyrimidinic site) lyase</fullName>
        <ecNumber evidence="11">4.2.99.18</ecNumber>
    </submittedName>
</protein>
<dbReference type="OrthoDB" id="9800977at2"/>
<dbReference type="HOGENOM" id="CLU_012862_3_4_0"/>
<evidence type="ECO:0000256" key="6">
    <source>
        <dbReference type="ARBA" id="ARBA00023004"/>
    </source>
</evidence>
<evidence type="ECO:0000256" key="2">
    <source>
        <dbReference type="ARBA" id="ARBA00008343"/>
    </source>
</evidence>
<evidence type="ECO:0000256" key="9">
    <source>
        <dbReference type="ARBA" id="ARBA00023295"/>
    </source>
</evidence>
<dbReference type="PATRIC" id="fig|525903.6.peg.978"/>
<comment type="cofactor">
    <cofactor evidence="1">
        <name>[4Fe-4S] cluster</name>
        <dbReference type="ChEBI" id="CHEBI:49883"/>
    </cofactor>
</comment>
<dbReference type="EnsemblBacteria" id="ACZ19212">
    <property type="protein sequence ID" value="ACZ19212"/>
    <property type="gene ID" value="Taci_0980"/>
</dbReference>
<dbReference type="EC" id="4.2.99.18" evidence="11"/>
<dbReference type="PROSITE" id="PS00764">
    <property type="entry name" value="ENDONUCLEASE_III_1"/>
    <property type="match status" value="1"/>
</dbReference>
<organism evidence="11 12">
    <name type="scientific">Thermanaerovibrio acidaminovorans (strain ATCC 49978 / DSM 6589 / Su883)</name>
    <name type="common">Selenomonas acidaminovorans</name>
    <dbReference type="NCBI Taxonomy" id="525903"/>
    <lineage>
        <taxon>Bacteria</taxon>
        <taxon>Thermotogati</taxon>
        <taxon>Synergistota</taxon>
        <taxon>Synergistia</taxon>
        <taxon>Synergistales</taxon>
        <taxon>Synergistaceae</taxon>
        <taxon>Thermanaerovibrio</taxon>
    </lineage>
</organism>
<evidence type="ECO:0000313" key="12">
    <source>
        <dbReference type="Proteomes" id="UP000002030"/>
    </source>
</evidence>
<sequence length="232" mass="25464">MIRTMIGDGVGQELSDLARRIFDLLESVYGNEARLSLEPSGEPLDGLILTILSQNTNDVNRDRAYGNLRALFPSWESVMEAPVEDLEGAIRVAGLGASKARRIKEVLYKVKETLGTLSLGAMRSWRRDEVEAFLSTLPGVGPKTVACVLVFDLGIPAFPVDTHVGRLSVRMGLAPGGMKPWEIQLRLESLIDPERYLGAHVNLIFHGRRICKAQRPRCGDCPLLGTCLQVGL</sequence>
<dbReference type="PANTHER" id="PTHR47203:SF1">
    <property type="entry name" value="HYPOTHETICAL BASE EXCISION DNA REPAIR PROTEIN (EUROFUNG)"/>
    <property type="match status" value="1"/>
</dbReference>
<dbReference type="Gene3D" id="1.10.1670.10">
    <property type="entry name" value="Helix-hairpin-Helix base-excision DNA repair enzymes (C-terminal)"/>
    <property type="match status" value="1"/>
</dbReference>
<dbReference type="STRING" id="525903.Taci_0980"/>
<dbReference type="Gene3D" id="1.10.340.30">
    <property type="entry name" value="Hypothetical protein, domain 2"/>
    <property type="match status" value="1"/>
</dbReference>
<dbReference type="Proteomes" id="UP000002030">
    <property type="component" value="Chromosome"/>
</dbReference>
<keyword evidence="8" id="KW-0234">DNA repair</keyword>
<evidence type="ECO:0000259" key="10">
    <source>
        <dbReference type="SMART" id="SM00478"/>
    </source>
</evidence>
<dbReference type="CDD" id="cd00056">
    <property type="entry name" value="ENDO3c"/>
    <property type="match status" value="1"/>
</dbReference>
<dbReference type="SMART" id="SM00478">
    <property type="entry name" value="ENDO3c"/>
    <property type="match status" value="1"/>
</dbReference>
<dbReference type="AlphaFoldDB" id="D1BAA9"/>
<keyword evidence="4" id="KW-0227">DNA damage</keyword>
<dbReference type="Pfam" id="PF00730">
    <property type="entry name" value="HhH-GPD"/>
    <property type="match status" value="1"/>
</dbReference>